<comment type="caution">
    <text evidence="1">The sequence shown here is derived from an EMBL/GenBank/DDBJ whole genome shotgun (WGS) entry which is preliminary data.</text>
</comment>
<dbReference type="CDD" id="cd24013">
    <property type="entry name" value="ASKHA_ATPase_BT3980-like"/>
    <property type="match status" value="1"/>
</dbReference>
<protein>
    <recommendedName>
        <fullName evidence="3">DUF3822 domain-containing protein</fullName>
    </recommendedName>
</protein>
<evidence type="ECO:0000313" key="2">
    <source>
        <dbReference type="Proteomes" id="UP000004478"/>
    </source>
</evidence>
<dbReference type="Gene3D" id="3.30.420.250">
    <property type="match status" value="1"/>
</dbReference>
<dbReference type="InterPro" id="IPR024213">
    <property type="entry name" value="DUF3822"/>
</dbReference>
<name>K1KYU3_CECL9</name>
<reference evidence="1 2" key="1">
    <citation type="journal article" date="2012" name="J. Bacteriol.">
        <title>Draft Genome Sequence of Cecembia lonarensis Strain LW9T, Isolated from Lonar Lake, a Haloalkaline Lake in India.</title>
        <authorList>
            <person name="Shivaji S."/>
            <person name="Ara S."/>
            <person name="Singh A."/>
            <person name="Pinnaka A.K."/>
        </authorList>
    </citation>
    <scope>NUCLEOTIDE SEQUENCE [LARGE SCALE GENOMIC DNA]</scope>
    <source>
        <strain evidence="1 2">LW9</strain>
    </source>
</reference>
<accession>K1KYU3</accession>
<evidence type="ECO:0008006" key="3">
    <source>
        <dbReference type="Google" id="ProtNLM"/>
    </source>
</evidence>
<organism evidence="1 2">
    <name type="scientific">Cecembia lonarensis (strain CCUG 58316 / KCTC 22772 / LW9)</name>
    <dbReference type="NCBI Taxonomy" id="1225176"/>
    <lineage>
        <taxon>Bacteria</taxon>
        <taxon>Pseudomonadati</taxon>
        <taxon>Bacteroidota</taxon>
        <taxon>Cytophagia</taxon>
        <taxon>Cytophagales</taxon>
        <taxon>Cyclobacteriaceae</taxon>
        <taxon>Cecembia</taxon>
    </lineage>
</organism>
<proteinExistence type="predicted"/>
<dbReference type="AlphaFoldDB" id="K1KYU3"/>
<dbReference type="Gene3D" id="3.30.420.260">
    <property type="match status" value="1"/>
</dbReference>
<sequence length="277" mass="32498">MVQTTDDTLKKIYCDKYDPEAVSYLSLFLYDEIRFLLAKDVNQKVVAIHTWNLHSSAENPISKVWKDELYQLDVPTKVFIHNKYFSLVPGALFHSEFLDTYLSFSGEFSGELTSFYSSLDSNNIKLVGGLDQRLYQLLSDGKQEITFHHGSSSFLSYCLSEKTKFLSQEILIYLFDKSFYIAAFDKQVLVLFNRFDIENKDNLLMYLFGLTKQLGFDRNYCRYTVFGKNSHLNFSENWAKEYFKNISFDTVRSIQHYHIGTESFSKTLHFESNWEFS</sequence>
<gene>
    <name evidence="1" type="ORF">B879_03727</name>
</gene>
<dbReference type="OrthoDB" id="838738at2"/>
<evidence type="ECO:0000313" key="1">
    <source>
        <dbReference type="EMBL" id="EKB47671.1"/>
    </source>
</evidence>
<dbReference type="Pfam" id="PF12864">
    <property type="entry name" value="DUF3822"/>
    <property type="match status" value="1"/>
</dbReference>
<dbReference type="EMBL" id="AMGM01000102">
    <property type="protein sequence ID" value="EKB47671.1"/>
    <property type="molecule type" value="Genomic_DNA"/>
</dbReference>
<dbReference type="Proteomes" id="UP000004478">
    <property type="component" value="Unassembled WGS sequence"/>
</dbReference>
<keyword evidence="2" id="KW-1185">Reference proteome</keyword>